<dbReference type="AlphaFoldDB" id="A0A1G1WQM3"/>
<proteinExistence type="predicted"/>
<name>A0A1G1WQM3_9BACT</name>
<protein>
    <submittedName>
        <fullName evidence="1">Uncharacterized protein</fullName>
    </submittedName>
</protein>
<evidence type="ECO:0000313" key="2">
    <source>
        <dbReference type="Proteomes" id="UP000177821"/>
    </source>
</evidence>
<evidence type="ECO:0000313" key="1">
    <source>
        <dbReference type="EMBL" id="OGY30028.1"/>
    </source>
</evidence>
<dbReference type="EMBL" id="MHCX01000010">
    <property type="protein sequence ID" value="OGY30028.1"/>
    <property type="molecule type" value="Genomic_DNA"/>
</dbReference>
<reference evidence="1 2" key="1">
    <citation type="journal article" date="2016" name="Nat. Commun.">
        <title>Thousands of microbial genomes shed light on interconnected biogeochemical processes in an aquifer system.</title>
        <authorList>
            <person name="Anantharaman K."/>
            <person name="Brown C.T."/>
            <person name="Hug L.A."/>
            <person name="Sharon I."/>
            <person name="Castelle C.J."/>
            <person name="Probst A.J."/>
            <person name="Thomas B.C."/>
            <person name="Singh A."/>
            <person name="Wilkins M.J."/>
            <person name="Karaoz U."/>
            <person name="Brodie E.L."/>
            <person name="Williams K.H."/>
            <person name="Hubbard S.S."/>
            <person name="Banfield J.F."/>
        </authorList>
    </citation>
    <scope>NUCLEOTIDE SEQUENCE [LARGE SCALE GENOMIC DNA]</scope>
</reference>
<accession>A0A1G1WQM3</accession>
<sequence length="143" mass="16689">MDIFIIKRGNLKLATLILFGLLSLFLTGVITADLRSHQSQTFLKKDSSYVDFFQEYFKGASIINAWEKDITEDKKPEFVFLTKKDCAECQKLFSIFQGERKVFEAPVDKEKILLQDNGFLIKNGQDKFYQWLNSRFQIVKDTI</sequence>
<gene>
    <name evidence="1" type="ORF">A3J50_03020</name>
</gene>
<comment type="caution">
    <text evidence="1">The sequence shown here is derived from an EMBL/GenBank/DDBJ whole genome shotgun (WGS) entry which is preliminary data.</text>
</comment>
<dbReference type="Proteomes" id="UP000177821">
    <property type="component" value="Unassembled WGS sequence"/>
</dbReference>
<organism evidence="1 2">
    <name type="scientific">Candidatus Woykebacteria bacterium RIFCSPHIGHO2_02_FULL_43_16b</name>
    <dbReference type="NCBI Taxonomy" id="1802601"/>
    <lineage>
        <taxon>Bacteria</taxon>
        <taxon>Candidatus Woykeibacteriota</taxon>
    </lineage>
</organism>